<dbReference type="AlphaFoldDB" id="A0A8S3BTY1"/>
<reference evidence="1" key="1">
    <citation type="submission" date="2021-02" db="EMBL/GenBank/DDBJ databases">
        <authorList>
            <person name="Nowell W R."/>
        </authorList>
    </citation>
    <scope>NUCLEOTIDE SEQUENCE</scope>
</reference>
<evidence type="ECO:0000313" key="2">
    <source>
        <dbReference type="Proteomes" id="UP000676336"/>
    </source>
</evidence>
<sequence>MLQLEELTLSLIVDNRTSFIDGTHLINNILNSMSYLQTFIFNIITEYVTMDEERLPTLDDIEQPLIQRGFNV</sequence>
<protein>
    <submittedName>
        <fullName evidence="1">Uncharacterized protein</fullName>
    </submittedName>
</protein>
<proteinExistence type="predicted"/>
<accession>A0A8S3BTY1</accession>
<dbReference type="EMBL" id="CAJOBI010159675">
    <property type="protein sequence ID" value="CAF4846009.1"/>
    <property type="molecule type" value="Genomic_DNA"/>
</dbReference>
<organism evidence="1 2">
    <name type="scientific">Rotaria magnacalcarata</name>
    <dbReference type="NCBI Taxonomy" id="392030"/>
    <lineage>
        <taxon>Eukaryota</taxon>
        <taxon>Metazoa</taxon>
        <taxon>Spiralia</taxon>
        <taxon>Gnathifera</taxon>
        <taxon>Rotifera</taxon>
        <taxon>Eurotatoria</taxon>
        <taxon>Bdelloidea</taxon>
        <taxon>Philodinida</taxon>
        <taxon>Philodinidae</taxon>
        <taxon>Rotaria</taxon>
    </lineage>
</organism>
<name>A0A8S3BTY1_9BILA</name>
<evidence type="ECO:0000313" key="1">
    <source>
        <dbReference type="EMBL" id="CAF4846009.1"/>
    </source>
</evidence>
<gene>
    <name evidence="1" type="ORF">SMN809_LOCUS49161</name>
</gene>
<comment type="caution">
    <text evidence="1">The sequence shown here is derived from an EMBL/GenBank/DDBJ whole genome shotgun (WGS) entry which is preliminary data.</text>
</comment>
<feature type="non-terminal residue" evidence="1">
    <location>
        <position position="72"/>
    </location>
</feature>
<dbReference type="Proteomes" id="UP000676336">
    <property type="component" value="Unassembled WGS sequence"/>
</dbReference>